<dbReference type="GO" id="GO:0005765">
    <property type="term" value="C:lysosomal membrane"/>
    <property type="evidence" value="ECO:0007669"/>
    <property type="project" value="UniProtKB-SubCell"/>
</dbReference>
<dbReference type="GO" id="GO:0031902">
    <property type="term" value="C:late endosome membrane"/>
    <property type="evidence" value="ECO:0007669"/>
    <property type="project" value="UniProtKB-SubCell"/>
</dbReference>
<accession>A0A6S7G492</accession>
<comment type="subcellular location">
    <subcellularLocation>
        <location evidence="2">Endosome membrane</location>
        <topology evidence="2">Peripheral membrane protein</topology>
    </subcellularLocation>
    <subcellularLocation>
        <location evidence="1">Late endosome membrane</location>
    </subcellularLocation>
    <subcellularLocation>
        <location evidence="3">Lysosome membrane</location>
        <topology evidence="3">Peripheral membrane protein</topology>
        <orientation evidence="3">Cytoplasmic side</orientation>
    </subcellularLocation>
</comment>
<keyword evidence="9" id="KW-1185">Reference proteome</keyword>
<keyword evidence="7" id="KW-0472">Membrane</keyword>
<gene>
    <name evidence="8" type="ORF">PACLA_8A074012</name>
</gene>
<dbReference type="Pfam" id="PF10601">
    <property type="entry name" value="zf-LITAF-like"/>
    <property type="match status" value="1"/>
</dbReference>
<dbReference type="EMBL" id="CACRXK020000635">
    <property type="protein sequence ID" value="CAB3983622.1"/>
    <property type="molecule type" value="Genomic_DNA"/>
</dbReference>
<reference evidence="8" key="1">
    <citation type="submission" date="2020-04" db="EMBL/GenBank/DDBJ databases">
        <authorList>
            <person name="Alioto T."/>
            <person name="Alioto T."/>
            <person name="Gomez Garrido J."/>
        </authorList>
    </citation>
    <scope>NUCLEOTIDE SEQUENCE</scope>
    <source>
        <strain evidence="8">A484AB</strain>
    </source>
</reference>
<comment type="similarity">
    <text evidence="4">Belongs to the CDIP1/LITAF family.</text>
</comment>
<evidence type="ECO:0000256" key="5">
    <source>
        <dbReference type="ARBA" id="ARBA00022723"/>
    </source>
</evidence>
<evidence type="ECO:0000256" key="4">
    <source>
        <dbReference type="ARBA" id="ARBA00005975"/>
    </source>
</evidence>
<organism evidence="8 9">
    <name type="scientific">Paramuricea clavata</name>
    <name type="common">Red gorgonian</name>
    <name type="synonym">Violescent sea-whip</name>
    <dbReference type="NCBI Taxonomy" id="317549"/>
    <lineage>
        <taxon>Eukaryota</taxon>
        <taxon>Metazoa</taxon>
        <taxon>Cnidaria</taxon>
        <taxon>Anthozoa</taxon>
        <taxon>Octocorallia</taxon>
        <taxon>Malacalcyonacea</taxon>
        <taxon>Plexauridae</taxon>
        <taxon>Paramuricea</taxon>
    </lineage>
</organism>
<dbReference type="PANTHER" id="PTHR23292">
    <property type="entry name" value="LIPOPOLYSACCHARIDE-INDUCED TUMOR NECROSIS FACTOR-ALPHA FACTOR"/>
    <property type="match status" value="1"/>
</dbReference>
<evidence type="ECO:0000313" key="8">
    <source>
        <dbReference type="EMBL" id="CAB3983622.1"/>
    </source>
</evidence>
<dbReference type="GO" id="GO:0008270">
    <property type="term" value="F:zinc ion binding"/>
    <property type="evidence" value="ECO:0007669"/>
    <property type="project" value="TreeGrafter"/>
</dbReference>
<dbReference type="InterPro" id="IPR006629">
    <property type="entry name" value="LITAF"/>
</dbReference>
<name>A0A6S7G492_PARCT</name>
<dbReference type="SMART" id="SM00714">
    <property type="entry name" value="LITAF"/>
    <property type="match status" value="1"/>
</dbReference>
<comment type="caution">
    <text evidence="8">The sequence shown here is derived from an EMBL/GenBank/DDBJ whole genome shotgun (WGS) entry which is preliminary data.</text>
</comment>
<proteinExistence type="inferred from homology"/>
<protein>
    <submittedName>
        <fullName evidence="8">Uncharacterized protein</fullName>
    </submittedName>
</protein>
<dbReference type="Proteomes" id="UP001152795">
    <property type="component" value="Unassembled WGS sequence"/>
</dbReference>
<evidence type="ECO:0000256" key="3">
    <source>
        <dbReference type="ARBA" id="ARBA00004630"/>
    </source>
</evidence>
<evidence type="ECO:0000256" key="1">
    <source>
        <dbReference type="ARBA" id="ARBA00004414"/>
    </source>
</evidence>
<evidence type="ECO:0000256" key="2">
    <source>
        <dbReference type="ARBA" id="ARBA00004481"/>
    </source>
</evidence>
<dbReference type="PROSITE" id="PS51837">
    <property type="entry name" value="LITAF"/>
    <property type="match status" value="1"/>
</dbReference>
<sequence>MEPDTTAKTQVSSHEQPPPYQASQQQVVYPPSAQHNVTTNTTIVAQPTVVPIMATMLFGPMPVGMTCPHCQAQIVTSTSYEPGMLTWLFCGGIAVVGCWLGCCFIPFCIDDLKDCRHTCPNCKNFLGVYRRI</sequence>
<dbReference type="PANTHER" id="PTHR23292:SF6">
    <property type="entry name" value="FI16602P1-RELATED"/>
    <property type="match status" value="1"/>
</dbReference>
<evidence type="ECO:0000256" key="7">
    <source>
        <dbReference type="ARBA" id="ARBA00023136"/>
    </source>
</evidence>
<evidence type="ECO:0000256" key="6">
    <source>
        <dbReference type="ARBA" id="ARBA00022833"/>
    </source>
</evidence>
<dbReference type="AlphaFoldDB" id="A0A6S7G492"/>
<evidence type="ECO:0000313" key="9">
    <source>
        <dbReference type="Proteomes" id="UP001152795"/>
    </source>
</evidence>
<dbReference type="OrthoDB" id="4713066at2759"/>
<dbReference type="InterPro" id="IPR037519">
    <property type="entry name" value="LITAF_fam"/>
</dbReference>
<keyword evidence="6" id="KW-0862">Zinc</keyword>
<keyword evidence="5" id="KW-0479">Metal-binding</keyword>